<dbReference type="Pfam" id="PF10075">
    <property type="entry name" value="CSN8_PSD8_EIF3K"/>
    <property type="match status" value="1"/>
</dbReference>
<keyword evidence="2" id="KW-0647">Proteasome</keyword>
<evidence type="ECO:0000313" key="5">
    <source>
        <dbReference type="Proteomes" id="UP000019375"/>
    </source>
</evidence>
<dbReference type="InterPro" id="IPR006746">
    <property type="entry name" value="26S_Psome_Rpn12"/>
</dbReference>
<dbReference type="InterPro" id="IPR000717">
    <property type="entry name" value="PCI_dom"/>
</dbReference>
<dbReference type="GO" id="GO:0043161">
    <property type="term" value="P:proteasome-mediated ubiquitin-dependent protein catabolic process"/>
    <property type="evidence" value="ECO:0007669"/>
    <property type="project" value="TreeGrafter"/>
</dbReference>
<dbReference type="Proteomes" id="UP000019375">
    <property type="component" value="Unassembled WGS sequence"/>
</dbReference>
<dbReference type="FunFam" id="1.25.40.990:FF:000001">
    <property type="entry name" value="26S proteasome non-ATPase regulatory subunit"/>
    <property type="match status" value="1"/>
</dbReference>
<keyword evidence="5" id="KW-1185">Reference proteome</keyword>
<name>A0A8J2T7T0_ZYGB2</name>
<proteinExistence type="inferred from homology"/>
<dbReference type="GO" id="GO:0005634">
    <property type="term" value="C:nucleus"/>
    <property type="evidence" value="ECO:0007669"/>
    <property type="project" value="TreeGrafter"/>
</dbReference>
<evidence type="ECO:0000259" key="3">
    <source>
        <dbReference type="PROSITE" id="PS50250"/>
    </source>
</evidence>
<evidence type="ECO:0000313" key="4">
    <source>
        <dbReference type="EMBL" id="CDF89727.1"/>
    </source>
</evidence>
<dbReference type="GO" id="GO:0008541">
    <property type="term" value="C:proteasome regulatory particle, lid subcomplex"/>
    <property type="evidence" value="ECO:0007669"/>
    <property type="project" value="TreeGrafter"/>
</dbReference>
<dbReference type="PANTHER" id="PTHR12387">
    <property type="entry name" value="26S PROTEASOME NON-ATPASE REGULATORY SUBUNIT 8"/>
    <property type="match status" value="1"/>
</dbReference>
<comment type="similarity">
    <text evidence="1">Belongs to the proteasome subunit S14 family.</text>
</comment>
<dbReference type="AlphaFoldDB" id="A0A8J2T7T0"/>
<organism evidence="4 5">
    <name type="scientific">Zygosaccharomyces bailii (strain CLIB 213 / ATCC 58445 / CBS 680 / BCRC 21525 / NBRC 1098 / NCYC 1416 / NRRL Y-2227)</name>
    <dbReference type="NCBI Taxonomy" id="1333698"/>
    <lineage>
        <taxon>Eukaryota</taxon>
        <taxon>Fungi</taxon>
        <taxon>Dikarya</taxon>
        <taxon>Ascomycota</taxon>
        <taxon>Saccharomycotina</taxon>
        <taxon>Saccharomycetes</taxon>
        <taxon>Saccharomycetales</taxon>
        <taxon>Saccharomycetaceae</taxon>
        <taxon>Zygosaccharomyces</taxon>
    </lineage>
</organism>
<gene>
    <name evidence="4" type="ORF">BN860_00298g</name>
</gene>
<dbReference type="PANTHER" id="PTHR12387:SF0">
    <property type="entry name" value="26S PROTEASOME NON-ATPASE REGULATORY SUBUNIT 8"/>
    <property type="match status" value="1"/>
</dbReference>
<evidence type="ECO:0000256" key="1">
    <source>
        <dbReference type="ARBA" id="ARBA00009627"/>
    </source>
</evidence>
<reference evidence="5" key="1">
    <citation type="journal article" date="2013" name="Genome Announc.">
        <title>Genome sequence of the food spoilage yeast Zygosaccharomyces bailii CLIB 213(T).</title>
        <authorList>
            <person name="Galeote V."/>
            <person name="Bigey F."/>
            <person name="Devillers H."/>
            <person name="Neuveglise C."/>
            <person name="Dequin S."/>
        </authorList>
    </citation>
    <scope>NUCLEOTIDE SEQUENCE [LARGE SCALE GENOMIC DNA]</scope>
    <source>
        <strain evidence="5">CLIB 213 / ATCC 58445 / CBS 680 / CCRC 21525 / NBRC 1098 / NCYC 1416 / NRRL Y-2227</strain>
    </source>
</reference>
<protein>
    <submittedName>
        <fullName evidence="4">ZYBA0S05-00298g1_1</fullName>
    </submittedName>
</protein>
<accession>A0A8J2T7T0</accession>
<dbReference type="Gene3D" id="1.25.40.990">
    <property type="match status" value="1"/>
</dbReference>
<dbReference type="PROSITE" id="PS50250">
    <property type="entry name" value="PCI"/>
    <property type="match status" value="1"/>
</dbReference>
<dbReference type="InterPro" id="IPR033464">
    <property type="entry name" value="CSN8_PSD8_EIF3K"/>
</dbReference>
<dbReference type="OrthoDB" id="8775810at2759"/>
<dbReference type="GO" id="GO:0005829">
    <property type="term" value="C:cytosol"/>
    <property type="evidence" value="ECO:0007669"/>
    <property type="project" value="TreeGrafter"/>
</dbReference>
<evidence type="ECO:0000256" key="2">
    <source>
        <dbReference type="ARBA" id="ARBA00022942"/>
    </source>
</evidence>
<sequence length="265" mass="30725">MPSLSELVKSLSVAFECKKYDTCQKLLPAIKIELIKNNLVIPDISSQNETYLKDLQIAEKFFEVGALVSIYSLDLESFESYFAQLRVFYFSPNQQLSESENKSKILSLNMLILLSQGEITKFHSELEFLGKHIRNLEEDELLSYPIRVERWLMEGSYQRAWDLLKSGSKQPEFDIFTETLMKAIREEIARNTEMAYGRLPLSNIKVLLFFNSEKEAEQFAIHRCWKVSNGAVEFKEEEEPIDVQVEKPSLIEKTLNYAINLESIV</sequence>
<dbReference type="EMBL" id="HG316458">
    <property type="protein sequence ID" value="CDF89727.1"/>
    <property type="molecule type" value="Genomic_DNA"/>
</dbReference>
<feature type="domain" description="PCI" evidence="3">
    <location>
        <begin position="76"/>
        <end position="250"/>
    </location>
</feature>